<evidence type="ECO:0008006" key="2">
    <source>
        <dbReference type="Google" id="ProtNLM"/>
    </source>
</evidence>
<dbReference type="InterPro" id="IPR015915">
    <property type="entry name" value="Kelch-typ_b-propeller"/>
</dbReference>
<organism evidence="1">
    <name type="scientific">marine metagenome</name>
    <dbReference type="NCBI Taxonomy" id="408172"/>
    <lineage>
        <taxon>unclassified sequences</taxon>
        <taxon>metagenomes</taxon>
        <taxon>ecological metagenomes</taxon>
    </lineage>
</organism>
<reference evidence="1" key="1">
    <citation type="submission" date="2018-05" db="EMBL/GenBank/DDBJ databases">
        <authorList>
            <person name="Lanie J.A."/>
            <person name="Ng W.-L."/>
            <person name="Kazmierczak K.M."/>
            <person name="Andrzejewski T.M."/>
            <person name="Davidsen T.M."/>
            <person name="Wayne K.J."/>
            <person name="Tettelin H."/>
            <person name="Glass J.I."/>
            <person name="Rusch D."/>
            <person name="Podicherti R."/>
            <person name="Tsui H.-C.T."/>
            <person name="Winkler M.E."/>
        </authorList>
    </citation>
    <scope>NUCLEOTIDE SEQUENCE</scope>
</reference>
<dbReference type="EMBL" id="UINC01151154">
    <property type="protein sequence ID" value="SVD44586.1"/>
    <property type="molecule type" value="Genomic_DNA"/>
</dbReference>
<protein>
    <recommendedName>
        <fullName evidence="2">Kelch repeat-containing protein</fullName>
    </recommendedName>
</protein>
<dbReference type="SUPFAM" id="SSF117281">
    <property type="entry name" value="Kelch motif"/>
    <property type="match status" value="1"/>
</dbReference>
<sequence length="110" mass="11433">MILAGFILGCGTQSKSLTEPVSQSYLSKPVKNEFGLAGSPSAPGSIETSRTGHTASLVETNQGHRVIVIGGKSNSGFVSAVEIYLPEYGRWRLGSEIPSARSGHSSAVIA</sequence>
<proteinExistence type="predicted"/>
<accession>A0A382VDG7</accession>
<dbReference type="AlphaFoldDB" id="A0A382VDG7"/>
<dbReference type="Gene3D" id="2.120.10.80">
    <property type="entry name" value="Kelch-type beta propeller"/>
    <property type="match status" value="1"/>
</dbReference>
<feature type="non-terminal residue" evidence="1">
    <location>
        <position position="110"/>
    </location>
</feature>
<evidence type="ECO:0000313" key="1">
    <source>
        <dbReference type="EMBL" id="SVD44586.1"/>
    </source>
</evidence>
<name>A0A382VDG7_9ZZZZ</name>
<gene>
    <name evidence="1" type="ORF">METZ01_LOCUS397440</name>
</gene>